<dbReference type="Pfam" id="PF01843">
    <property type="entry name" value="DIL"/>
    <property type="match status" value="1"/>
</dbReference>
<feature type="domain" description="Dilute" evidence="5">
    <location>
        <begin position="603"/>
        <end position="840"/>
    </location>
</feature>
<dbReference type="SUPFAM" id="SSF50156">
    <property type="entry name" value="PDZ domain-like"/>
    <property type="match status" value="1"/>
</dbReference>
<evidence type="ECO:0000256" key="1">
    <source>
        <dbReference type="ARBA" id="ARBA00022889"/>
    </source>
</evidence>
<dbReference type="SMART" id="SM01132">
    <property type="entry name" value="DIL"/>
    <property type="match status" value="1"/>
</dbReference>
<dbReference type="Gene3D" id="3.10.20.90">
    <property type="entry name" value="Phosphatidylinositol 3-kinase Catalytic Subunit, Chain A, domain 1"/>
    <property type="match status" value="2"/>
</dbReference>
<dbReference type="Proteomes" id="UP000821837">
    <property type="component" value="Unassembled WGS sequence"/>
</dbReference>
<dbReference type="PROSITE" id="PS51126">
    <property type="entry name" value="DILUTE"/>
    <property type="match status" value="1"/>
</dbReference>
<dbReference type="InterPro" id="IPR000159">
    <property type="entry name" value="RA_dom"/>
</dbReference>
<dbReference type="InterPro" id="IPR008984">
    <property type="entry name" value="SMAD_FHA_dom_sf"/>
</dbReference>
<evidence type="ECO:0008006" key="8">
    <source>
        <dbReference type="Google" id="ProtNLM"/>
    </source>
</evidence>
<dbReference type="CDD" id="cd22711">
    <property type="entry name" value="FHA_AFDN"/>
    <property type="match status" value="1"/>
</dbReference>
<dbReference type="InterPro" id="IPR037977">
    <property type="entry name" value="CBD_Afadin"/>
</dbReference>
<dbReference type="PROSITE" id="PS50200">
    <property type="entry name" value="RA"/>
    <property type="match status" value="2"/>
</dbReference>
<feature type="domain" description="Ras-associating" evidence="4">
    <location>
        <begin position="239"/>
        <end position="347"/>
    </location>
</feature>
<dbReference type="CDD" id="cd01781">
    <property type="entry name" value="RA2_Afadin"/>
    <property type="match status" value="1"/>
</dbReference>
<feature type="compositionally biased region" description="Basic and acidic residues" evidence="2">
    <location>
        <begin position="1158"/>
        <end position="1174"/>
    </location>
</feature>
<dbReference type="Gene3D" id="2.60.200.20">
    <property type="match status" value="1"/>
</dbReference>
<keyword evidence="1" id="KW-0130">Cell adhesion</keyword>
<reference evidence="6" key="2">
    <citation type="submission" date="2021-09" db="EMBL/GenBank/DDBJ databases">
        <authorList>
            <person name="Jia N."/>
            <person name="Wang J."/>
            <person name="Shi W."/>
            <person name="Du L."/>
            <person name="Sun Y."/>
            <person name="Zhan W."/>
            <person name="Jiang J."/>
            <person name="Wang Q."/>
            <person name="Zhang B."/>
            <person name="Ji P."/>
            <person name="Sakyi L.B."/>
            <person name="Cui X."/>
            <person name="Yuan T."/>
            <person name="Jiang B."/>
            <person name="Yang W."/>
            <person name="Lam T.T.-Y."/>
            <person name="Chang Q."/>
            <person name="Ding S."/>
            <person name="Wang X."/>
            <person name="Zhu J."/>
            <person name="Ruan X."/>
            <person name="Zhao L."/>
            <person name="Wei J."/>
            <person name="Que T."/>
            <person name="Du C."/>
            <person name="Cheng J."/>
            <person name="Dai P."/>
            <person name="Han X."/>
            <person name="Huang E."/>
            <person name="Gao Y."/>
            <person name="Liu J."/>
            <person name="Shao H."/>
            <person name="Ye R."/>
            <person name="Li L."/>
            <person name="Wei W."/>
            <person name="Wang X."/>
            <person name="Wang C."/>
            <person name="Huo Q."/>
            <person name="Li W."/>
            <person name="Guo W."/>
            <person name="Chen H."/>
            <person name="Chen S."/>
            <person name="Zhou L."/>
            <person name="Zhou L."/>
            <person name="Ni X."/>
            <person name="Tian J."/>
            <person name="Zhou Y."/>
            <person name="Sheng Y."/>
            <person name="Liu T."/>
            <person name="Pan Y."/>
            <person name="Xia L."/>
            <person name="Li J."/>
            <person name="Zhao F."/>
            <person name="Cao W."/>
        </authorList>
    </citation>
    <scope>NUCLEOTIDE SEQUENCE</scope>
    <source>
        <strain evidence="6">Rsan-2018</strain>
        <tissue evidence="6">Larvae</tissue>
    </source>
</reference>
<dbReference type="EMBL" id="JABSTV010000654">
    <property type="protein sequence ID" value="KAH7985911.1"/>
    <property type="molecule type" value="Genomic_DNA"/>
</dbReference>
<dbReference type="PROSITE" id="PS50106">
    <property type="entry name" value="PDZ"/>
    <property type="match status" value="1"/>
</dbReference>
<dbReference type="SUPFAM" id="SSF54236">
    <property type="entry name" value="Ubiquitin-like"/>
    <property type="match status" value="2"/>
</dbReference>
<feature type="compositionally biased region" description="Basic and acidic residues" evidence="2">
    <location>
        <begin position="489"/>
        <end position="505"/>
    </location>
</feature>
<evidence type="ECO:0000259" key="3">
    <source>
        <dbReference type="PROSITE" id="PS50106"/>
    </source>
</evidence>
<feature type="compositionally biased region" description="Basic and acidic residues" evidence="2">
    <location>
        <begin position="1366"/>
        <end position="1387"/>
    </location>
</feature>
<dbReference type="InterPro" id="IPR036034">
    <property type="entry name" value="PDZ_sf"/>
</dbReference>
<evidence type="ECO:0000259" key="4">
    <source>
        <dbReference type="PROSITE" id="PS50200"/>
    </source>
</evidence>
<dbReference type="Pfam" id="PF00788">
    <property type="entry name" value="RA"/>
    <property type="match status" value="2"/>
</dbReference>
<evidence type="ECO:0000256" key="2">
    <source>
        <dbReference type="SAM" id="MobiDB-lite"/>
    </source>
</evidence>
<dbReference type="GO" id="GO:0005912">
    <property type="term" value="C:adherens junction"/>
    <property type="evidence" value="ECO:0007669"/>
    <property type="project" value="TreeGrafter"/>
</dbReference>
<feature type="region of interest" description="Disordered" evidence="2">
    <location>
        <begin position="1264"/>
        <end position="1297"/>
    </location>
</feature>
<sequence>MASERELKAVERINLRNTINQWNANRLDLFELSEPNEDLEFHGVMRFYFQDADQKVVTKCIRVSSTATSVGMCVCSSHACPTLLSFPLHEAVLLNATGALKERKLGPDERPLLVQLNWHQDDREGRFLFRRMDHKSRLPTLKVESLRFGRKLSRREHKKKKNKEVAQTEEKDGIAEKLYTELPETSFTRSISNPEAVMRRRRQQKLERKLQQFRQEGSPEAGKLARYYTLEPVHLHLRAGGTLRIFGESLNRDVPYKTLLLSTTDTATHVVREILAKYGLEQEEPQHYCLVQVLVPPPPGGLPSPQDPPTGGLKEFILDDDDCPLSIERQHNRLKGTQSFHIRRRPADYQPRKRKKKAPSGGGTVPPEEGLPFLQEVPQGGGPPGPCHPIPLHMTEIGSAPSGSQGLQLQGPGILPRHCVIAHTEGVVTVTPSQPEAETYVDGARVFDTTLLQHGATVRFGRSHLFRFWQAPPSRAAAPPPASPATMGDNHRPPHEEDHRLRAPEPEPTSMVAMPDQMGPIGAADHRDQRRGDPILPAVLELWEEHESLFLDAVINQLDWLSVQFKLVPAYTLYMACRYRASTHFRPETSPTERAQRLTALATNIGARVREAVEQQQRDAGPLAFWLANASELLHFLRQDRHLSAYTLDAQDLLTEALQLAFRQLVSAQRRELAQALPRAFLSPDTATDAPIGKFPFAGENVVLLRRCRVNAALTIQLFSWLFHHVNAWLLNSLLLHGRPPLCRPTGALLKRRLAHLVAWAEQQGLELAADCHLARLIQAAHLLAAPKAHPQHDLPLLADACFKLNSIQVRHLLERFQPLGPGDQVGPGLIDALVHEARKGEDARLAEEGRPLQLAEEPQLALPFLLPEDGYSCETVRGVPPGLQEFLQPLCLAGLCRLTLQPTSLGHWTIYMCDQDVLGPRIVTLALKKSPSGMGLSIVAARGSNQDRLGIYVKSVVRGGAADLDGRLQAGDQLLRVDGHSLVGVSQEKAAELMTRTGPLVQLEVAKQGAIHHGLASLLCQPSPLLLQRGSGRLSERDIPGRLAHEEPPPRIQGSKSVPALNCTASHGSQPLPWSPPTSSSGGNAPPRPEMGTRPLSTLVSPREQEQYVSSLGSLAVGHHSGPHGGPPAEPPAHWSPHPPPPDLRAQRDLLRQEAKMEEMKEEVRRREERDLHQPLITKPPMKQHPQQGVRSPPPPETSNGHHPNNRQVSLGEWNQRRLQRLEEMRQMRDEELQELESLPNRTSRQEERLRTLRLEREFERRAQELAGDDDDEEQVLEPASSSRVCPQDDEEEDSGYTLQDIDAVLNAPPGGYLVASTPGVIGAQEVYRDPRQRIERQRALQQPSRPPGPEKLTFREKMRMFARETGEEHTPRDKMKISRAQREIETSLNGVPTPNR</sequence>
<dbReference type="Gene3D" id="2.30.42.10">
    <property type="match status" value="1"/>
</dbReference>
<dbReference type="GO" id="GO:0032880">
    <property type="term" value="P:regulation of protein localization"/>
    <property type="evidence" value="ECO:0007669"/>
    <property type="project" value="TreeGrafter"/>
</dbReference>
<comment type="caution">
    <text evidence="6">The sequence shown here is derived from an EMBL/GenBank/DDBJ whole genome shotgun (WGS) entry which is preliminary data.</text>
</comment>
<dbReference type="GO" id="GO:0007165">
    <property type="term" value="P:signal transduction"/>
    <property type="evidence" value="ECO:0007669"/>
    <property type="project" value="InterPro"/>
</dbReference>
<dbReference type="SMART" id="SM00228">
    <property type="entry name" value="PDZ"/>
    <property type="match status" value="1"/>
</dbReference>
<dbReference type="SMART" id="SM00314">
    <property type="entry name" value="RA"/>
    <property type="match status" value="2"/>
</dbReference>
<feature type="region of interest" description="Disordered" evidence="2">
    <location>
        <begin position="1366"/>
        <end position="1398"/>
    </location>
</feature>
<dbReference type="Pfam" id="PF00498">
    <property type="entry name" value="FHA"/>
    <property type="match status" value="1"/>
</dbReference>
<dbReference type="CDD" id="cd15471">
    <property type="entry name" value="Myo5p-like_CBD_afadin"/>
    <property type="match status" value="1"/>
</dbReference>
<dbReference type="InterPro" id="IPR028842">
    <property type="entry name" value="Afadin"/>
</dbReference>
<dbReference type="Pfam" id="PF00595">
    <property type="entry name" value="PDZ"/>
    <property type="match status" value="1"/>
</dbReference>
<feature type="compositionally biased region" description="Basic and acidic residues" evidence="2">
    <location>
        <begin position="1041"/>
        <end position="1050"/>
    </location>
</feature>
<name>A0A9D4TD83_RHISA</name>
<feature type="compositionally biased region" description="Polar residues" evidence="2">
    <location>
        <begin position="1199"/>
        <end position="1210"/>
    </location>
</feature>
<feature type="region of interest" description="Disordered" evidence="2">
    <location>
        <begin position="1116"/>
        <end position="1146"/>
    </location>
</feature>
<dbReference type="PANTHER" id="PTHR10398:SF2">
    <property type="entry name" value="AFADIN"/>
    <property type="match status" value="1"/>
</dbReference>
<keyword evidence="7" id="KW-1185">Reference proteome</keyword>
<feature type="region of interest" description="Disordered" evidence="2">
    <location>
        <begin position="473"/>
        <end position="515"/>
    </location>
</feature>
<reference evidence="6" key="1">
    <citation type="journal article" date="2020" name="Cell">
        <title>Large-Scale Comparative Analyses of Tick Genomes Elucidate Their Genetic Diversity and Vector Capacities.</title>
        <authorList>
            <consortium name="Tick Genome and Microbiome Consortium (TIGMIC)"/>
            <person name="Jia N."/>
            <person name="Wang J."/>
            <person name="Shi W."/>
            <person name="Du L."/>
            <person name="Sun Y."/>
            <person name="Zhan W."/>
            <person name="Jiang J.F."/>
            <person name="Wang Q."/>
            <person name="Zhang B."/>
            <person name="Ji P."/>
            <person name="Bell-Sakyi L."/>
            <person name="Cui X.M."/>
            <person name="Yuan T.T."/>
            <person name="Jiang B.G."/>
            <person name="Yang W.F."/>
            <person name="Lam T.T."/>
            <person name="Chang Q.C."/>
            <person name="Ding S.J."/>
            <person name="Wang X.J."/>
            <person name="Zhu J.G."/>
            <person name="Ruan X.D."/>
            <person name="Zhao L."/>
            <person name="Wei J.T."/>
            <person name="Ye R.Z."/>
            <person name="Que T.C."/>
            <person name="Du C.H."/>
            <person name="Zhou Y.H."/>
            <person name="Cheng J.X."/>
            <person name="Dai P.F."/>
            <person name="Guo W.B."/>
            <person name="Han X.H."/>
            <person name="Huang E.J."/>
            <person name="Li L.F."/>
            <person name="Wei W."/>
            <person name="Gao Y.C."/>
            <person name="Liu J.Z."/>
            <person name="Shao H.Z."/>
            <person name="Wang X."/>
            <person name="Wang C.C."/>
            <person name="Yang T.C."/>
            <person name="Huo Q.B."/>
            <person name="Li W."/>
            <person name="Chen H.Y."/>
            <person name="Chen S.E."/>
            <person name="Zhou L.G."/>
            <person name="Ni X.B."/>
            <person name="Tian J.H."/>
            <person name="Sheng Y."/>
            <person name="Liu T."/>
            <person name="Pan Y.S."/>
            <person name="Xia L.Y."/>
            <person name="Li J."/>
            <person name="Zhao F."/>
            <person name="Cao W.C."/>
        </authorList>
    </citation>
    <scope>NUCLEOTIDE SEQUENCE</scope>
    <source>
        <strain evidence="6">Rsan-2018</strain>
    </source>
</reference>
<dbReference type="InterPro" id="IPR029071">
    <property type="entry name" value="Ubiquitin-like_domsf"/>
</dbReference>
<accession>A0A9D4TD83</accession>
<proteinExistence type="predicted"/>
<dbReference type="InterPro" id="IPR001478">
    <property type="entry name" value="PDZ"/>
</dbReference>
<dbReference type="InterPro" id="IPR002710">
    <property type="entry name" value="Dilute_dom"/>
</dbReference>
<feature type="region of interest" description="Disordered" evidence="2">
    <location>
        <begin position="331"/>
        <end position="386"/>
    </location>
</feature>
<feature type="region of interest" description="Disordered" evidence="2">
    <location>
        <begin position="1041"/>
        <end position="1097"/>
    </location>
</feature>
<dbReference type="InterPro" id="IPR000253">
    <property type="entry name" value="FHA_dom"/>
</dbReference>
<gene>
    <name evidence="6" type="ORF">HPB52_025310</name>
</gene>
<feature type="compositionally biased region" description="Polar residues" evidence="2">
    <location>
        <begin position="1388"/>
        <end position="1398"/>
    </location>
</feature>
<feature type="domain" description="Ras-associating" evidence="4">
    <location>
        <begin position="101"/>
        <end position="134"/>
    </location>
</feature>
<dbReference type="PANTHER" id="PTHR10398">
    <property type="entry name" value="AFADIN"/>
    <property type="match status" value="1"/>
</dbReference>
<evidence type="ECO:0000313" key="7">
    <source>
        <dbReference type="Proteomes" id="UP000821837"/>
    </source>
</evidence>
<feature type="compositionally biased region" description="Acidic residues" evidence="2">
    <location>
        <begin position="1268"/>
        <end position="1277"/>
    </location>
</feature>
<dbReference type="FunFam" id="2.30.42.10:FF:000032">
    <property type="entry name" value="Afadin isoform A"/>
    <property type="match status" value="1"/>
</dbReference>
<protein>
    <recommendedName>
        <fullName evidence="8">Afadin</fullName>
    </recommendedName>
</protein>
<dbReference type="SUPFAM" id="SSF49879">
    <property type="entry name" value="SMAD/FHA domain"/>
    <property type="match status" value="1"/>
</dbReference>
<evidence type="ECO:0000313" key="6">
    <source>
        <dbReference type="EMBL" id="KAH7985911.1"/>
    </source>
</evidence>
<dbReference type="VEuPathDB" id="VectorBase:RSAN_054708"/>
<feature type="domain" description="PDZ" evidence="3">
    <location>
        <begin position="925"/>
        <end position="1010"/>
    </location>
</feature>
<evidence type="ECO:0000259" key="5">
    <source>
        <dbReference type="PROSITE" id="PS51126"/>
    </source>
</evidence>
<feature type="region of interest" description="Disordered" evidence="2">
    <location>
        <begin position="1158"/>
        <end position="1215"/>
    </location>
</feature>
<dbReference type="CDD" id="cd06789">
    <property type="entry name" value="PDZ_AFDN-like"/>
    <property type="match status" value="1"/>
</dbReference>
<dbReference type="GO" id="GO:0050839">
    <property type="term" value="F:cell adhesion molecule binding"/>
    <property type="evidence" value="ECO:0007669"/>
    <property type="project" value="TreeGrafter"/>
</dbReference>
<dbReference type="GO" id="GO:0007155">
    <property type="term" value="P:cell adhesion"/>
    <property type="evidence" value="ECO:0007669"/>
    <property type="project" value="UniProtKB-KW"/>
</dbReference>
<organism evidence="6 7">
    <name type="scientific">Rhipicephalus sanguineus</name>
    <name type="common">Brown dog tick</name>
    <name type="synonym">Ixodes sanguineus</name>
    <dbReference type="NCBI Taxonomy" id="34632"/>
    <lineage>
        <taxon>Eukaryota</taxon>
        <taxon>Metazoa</taxon>
        <taxon>Ecdysozoa</taxon>
        <taxon>Arthropoda</taxon>
        <taxon>Chelicerata</taxon>
        <taxon>Arachnida</taxon>
        <taxon>Acari</taxon>
        <taxon>Parasitiformes</taxon>
        <taxon>Ixodida</taxon>
        <taxon>Ixodoidea</taxon>
        <taxon>Ixodidae</taxon>
        <taxon>Rhipicephalinae</taxon>
        <taxon>Rhipicephalus</taxon>
        <taxon>Rhipicephalus</taxon>
    </lineage>
</organism>